<feature type="transmembrane region" description="Helical" evidence="7">
    <location>
        <begin position="95"/>
        <end position="119"/>
    </location>
</feature>
<dbReference type="EMBL" id="QVLV01000001">
    <property type="protein sequence ID" value="RGE65072.1"/>
    <property type="molecule type" value="Genomic_DNA"/>
</dbReference>
<comment type="subcellular location">
    <subcellularLocation>
        <location evidence="1 7">Cell membrane</location>
        <topology evidence="1 7">Multi-pass membrane protein</topology>
    </subcellularLocation>
</comment>
<dbReference type="InterPro" id="IPR035906">
    <property type="entry name" value="MetI-like_sf"/>
</dbReference>
<evidence type="ECO:0000313" key="10">
    <source>
        <dbReference type="Proteomes" id="UP000260812"/>
    </source>
</evidence>
<dbReference type="GeneID" id="97985636"/>
<name>A0A3E3IDF4_9FIRM</name>
<evidence type="ECO:0000256" key="4">
    <source>
        <dbReference type="ARBA" id="ARBA00022692"/>
    </source>
</evidence>
<dbReference type="AlphaFoldDB" id="A0A3E3IDF4"/>
<evidence type="ECO:0000256" key="6">
    <source>
        <dbReference type="ARBA" id="ARBA00023136"/>
    </source>
</evidence>
<evidence type="ECO:0000313" key="9">
    <source>
        <dbReference type="EMBL" id="RGE65072.1"/>
    </source>
</evidence>
<feature type="transmembrane region" description="Helical" evidence="7">
    <location>
        <begin position="178"/>
        <end position="203"/>
    </location>
</feature>
<protein>
    <submittedName>
        <fullName evidence="9">Sugar ABC transporter permease</fullName>
    </submittedName>
</protein>
<evidence type="ECO:0000256" key="1">
    <source>
        <dbReference type="ARBA" id="ARBA00004651"/>
    </source>
</evidence>
<sequence length="322" mass="35823">MFKSKKPSEPVGTIRKKSGFRKFRQDIPLYILALPGVIALLLFSYFPMAGIVLVFKDYNFKGGIFGSPWADPIYKNFRFFFNNISTAMRSTGLTVMYNLLFFIVGTIFAVAIAIMLSEIKGKMFIKISQSLMFLPYFISWMVMGAILYALLNADSGLLNQTLVSLGKEPIDFYANPKAWIAILTIVNTWQSCGYTSIIYYGVLTGIDSSLYEAAKVDGASKLQCIRKITVPLLKPTIIILFLLSVGNMLKGNLNMIIGLTNLNPVLFSTTDLIDVFVYRSGVRNGEMAFASAISLYQSIFGFLLVITANKIAGKFDKDATLF</sequence>
<dbReference type="GO" id="GO:0055085">
    <property type="term" value="P:transmembrane transport"/>
    <property type="evidence" value="ECO:0007669"/>
    <property type="project" value="InterPro"/>
</dbReference>
<reference evidence="9 10" key="1">
    <citation type="submission" date="2018-08" db="EMBL/GenBank/DDBJ databases">
        <title>A genome reference for cultivated species of the human gut microbiota.</title>
        <authorList>
            <person name="Zou Y."/>
            <person name="Xue W."/>
            <person name="Luo G."/>
        </authorList>
    </citation>
    <scope>NUCLEOTIDE SEQUENCE [LARGE SCALE GENOMIC DNA]</scope>
    <source>
        <strain evidence="9 10">TF05-5AC</strain>
    </source>
</reference>
<dbReference type="Gene3D" id="1.10.3720.10">
    <property type="entry name" value="MetI-like"/>
    <property type="match status" value="1"/>
</dbReference>
<feature type="transmembrane region" description="Helical" evidence="7">
    <location>
        <begin position="224"/>
        <end position="245"/>
    </location>
</feature>
<keyword evidence="3" id="KW-1003">Cell membrane</keyword>
<dbReference type="CDD" id="cd06261">
    <property type="entry name" value="TM_PBP2"/>
    <property type="match status" value="1"/>
</dbReference>
<evidence type="ECO:0000259" key="8">
    <source>
        <dbReference type="PROSITE" id="PS50928"/>
    </source>
</evidence>
<keyword evidence="10" id="KW-1185">Reference proteome</keyword>
<dbReference type="InterPro" id="IPR050809">
    <property type="entry name" value="UgpAE/MalFG_permease"/>
</dbReference>
<dbReference type="PANTHER" id="PTHR43227:SF11">
    <property type="entry name" value="BLL4140 PROTEIN"/>
    <property type="match status" value="1"/>
</dbReference>
<keyword evidence="5 7" id="KW-1133">Transmembrane helix</keyword>
<evidence type="ECO:0000256" key="2">
    <source>
        <dbReference type="ARBA" id="ARBA00022448"/>
    </source>
</evidence>
<feature type="transmembrane region" description="Helical" evidence="7">
    <location>
        <begin position="287"/>
        <end position="308"/>
    </location>
</feature>
<feature type="transmembrane region" description="Helical" evidence="7">
    <location>
        <begin position="27"/>
        <end position="55"/>
    </location>
</feature>
<gene>
    <name evidence="9" type="ORF">DXC51_01745</name>
</gene>
<dbReference type="PANTHER" id="PTHR43227">
    <property type="entry name" value="BLL4140 PROTEIN"/>
    <property type="match status" value="1"/>
</dbReference>
<feature type="domain" description="ABC transmembrane type-1" evidence="8">
    <location>
        <begin position="91"/>
        <end position="308"/>
    </location>
</feature>
<dbReference type="InterPro" id="IPR000515">
    <property type="entry name" value="MetI-like"/>
</dbReference>
<dbReference type="RefSeq" id="WP_102287369.1">
    <property type="nucleotide sequence ID" value="NZ_JBKUNB010000007.1"/>
</dbReference>
<dbReference type="GO" id="GO:0005886">
    <property type="term" value="C:plasma membrane"/>
    <property type="evidence" value="ECO:0007669"/>
    <property type="project" value="UniProtKB-SubCell"/>
</dbReference>
<keyword evidence="6 7" id="KW-0472">Membrane</keyword>
<organism evidence="9 10">
    <name type="scientific">Eisenbergiella massiliensis</name>
    <dbReference type="NCBI Taxonomy" id="1720294"/>
    <lineage>
        <taxon>Bacteria</taxon>
        <taxon>Bacillati</taxon>
        <taxon>Bacillota</taxon>
        <taxon>Clostridia</taxon>
        <taxon>Lachnospirales</taxon>
        <taxon>Lachnospiraceae</taxon>
        <taxon>Eisenbergiella</taxon>
    </lineage>
</organism>
<evidence type="ECO:0000256" key="5">
    <source>
        <dbReference type="ARBA" id="ARBA00022989"/>
    </source>
</evidence>
<comment type="similarity">
    <text evidence="7">Belongs to the binding-protein-dependent transport system permease family.</text>
</comment>
<proteinExistence type="inferred from homology"/>
<evidence type="ECO:0000256" key="7">
    <source>
        <dbReference type="RuleBase" id="RU363032"/>
    </source>
</evidence>
<dbReference type="PROSITE" id="PS50928">
    <property type="entry name" value="ABC_TM1"/>
    <property type="match status" value="1"/>
</dbReference>
<evidence type="ECO:0000256" key="3">
    <source>
        <dbReference type="ARBA" id="ARBA00022475"/>
    </source>
</evidence>
<feature type="transmembrane region" description="Helical" evidence="7">
    <location>
        <begin position="131"/>
        <end position="151"/>
    </location>
</feature>
<dbReference type="Proteomes" id="UP000260812">
    <property type="component" value="Unassembled WGS sequence"/>
</dbReference>
<keyword evidence="4 7" id="KW-0812">Transmembrane</keyword>
<dbReference type="SUPFAM" id="SSF161098">
    <property type="entry name" value="MetI-like"/>
    <property type="match status" value="1"/>
</dbReference>
<keyword evidence="2 7" id="KW-0813">Transport</keyword>
<comment type="caution">
    <text evidence="9">The sequence shown here is derived from an EMBL/GenBank/DDBJ whole genome shotgun (WGS) entry which is preliminary data.</text>
</comment>
<accession>A0A3E3IDF4</accession>
<dbReference type="Pfam" id="PF00528">
    <property type="entry name" value="BPD_transp_1"/>
    <property type="match status" value="1"/>
</dbReference>